<reference evidence="2 3" key="1">
    <citation type="submission" date="2019-09" db="EMBL/GenBank/DDBJ databases">
        <title>Actinomadura physcomitrii sp. nov., a novel actinomycete isolated from moss [Physcomitrium sphaericum (Ludw) Fuernr].</title>
        <authorList>
            <person name="Zhuang X."/>
            <person name="Liu C."/>
        </authorList>
    </citation>
    <scope>NUCLEOTIDE SEQUENCE [LARGE SCALE GENOMIC DNA]</scope>
    <source>
        <strain evidence="2 3">HMC1</strain>
    </source>
</reference>
<gene>
    <name evidence="2" type="ORF">F8566_39065</name>
</gene>
<sequence length="71" mass="7487">MLSVIVDGPRYGGHTRSGIDPRSGKDARSGVRPDLDVLVATAVEGFGLPAAALRDGIMQVSRVRTRRAGRA</sequence>
<name>A0A6H9YRM9_9ACTN</name>
<comment type="caution">
    <text evidence="2">The sequence shown here is derived from an EMBL/GenBank/DDBJ whole genome shotgun (WGS) entry which is preliminary data.</text>
</comment>
<proteinExistence type="predicted"/>
<accession>A0A6H9YRM9</accession>
<keyword evidence="3" id="KW-1185">Reference proteome</keyword>
<dbReference type="AlphaFoldDB" id="A0A6H9YRM9"/>
<evidence type="ECO:0000313" key="2">
    <source>
        <dbReference type="EMBL" id="KAB2342083.1"/>
    </source>
</evidence>
<feature type="region of interest" description="Disordered" evidence="1">
    <location>
        <begin position="1"/>
        <end position="30"/>
    </location>
</feature>
<feature type="compositionally biased region" description="Basic and acidic residues" evidence="1">
    <location>
        <begin position="17"/>
        <end position="30"/>
    </location>
</feature>
<dbReference type="EMBL" id="WBMT01000023">
    <property type="protein sequence ID" value="KAB2342083.1"/>
    <property type="molecule type" value="Genomic_DNA"/>
</dbReference>
<dbReference type="Proteomes" id="UP000468735">
    <property type="component" value="Unassembled WGS sequence"/>
</dbReference>
<dbReference type="RefSeq" id="WP_151567450.1">
    <property type="nucleotide sequence ID" value="NZ_WBMT01000023.1"/>
</dbReference>
<organism evidence="2 3">
    <name type="scientific">Actinomadura rudentiformis</name>
    <dbReference type="NCBI Taxonomy" id="359158"/>
    <lineage>
        <taxon>Bacteria</taxon>
        <taxon>Bacillati</taxon>
        <taxon>Actinomycetota</taxon>
        <taxon>Actinomycetes</taxon>
        <taxon>Streptosporangiales</taxon>
        <taxon>Thermomonosporaceae</taxon>
        <taxon>Actinomadura</taxon>
    </lineage>
</organism>
<evidence type="ECO:0000313" key="3">
    <source>
        <dbReference type="Proteomes" id="UP000468735"/>
    </source>
</evidence>
<protein>
    <submittedName>
        <fullName evidence="2">Uncharacterized protein</fullName>
    </submittedName>
</protein>
<evidence type="ECO:0000256" key="1">
    <source>
        <dbReference type="SAM" id="MobiDB-lite"/>
    </source>
</evidence>